<protein>
    <recommendedName>
        <fullName evidence="1">Bacterial Ig domain-containing protein</fullName>
    </recommendedName>
</protein>
<keyword evidence="3" id="KW-1185">Reference proteome</keyword>
<dbReference type="Gene3D" id="2.60.40.10">
    <property type="entry name" value="Immunoglobulins"/>
    <property type="match status" value="1"/>
</dbReference>
<dbReference type="Gene3D" id="2.60.120.380">
    <property type="match status" value="1"/>
</dbReference>
<accession>A0A8J7H282</accession>
<dbReference type="SUPFAM" id="SSF89260">
    <property type="entry name" value="Collagen-binding domain"/>
    <property type="match status" value="1"/>
</dbReference>
<dbReference type="Pfam" id="PF17936">
    <property type="entry name" value="Big_6"/>
    <property type="match status" value="1"/>
</dbReference>
<sequence length="470" mass="52616">MRQKYAFLWAVILMAGGFFGSNTVAKAYEDLTNKNLTLTRVADIDVYNDYIINELMIDTVQQDQRDGLQVYKINLEQDGYISLLLTARNVTKTVETYGSRGFSSDTSDATLTATVYRDSKLLYPVVPQIIAKSGNKAESAQKIALDQGTYYIAIQTDKYSNWYGGTSNTGVWVKGVAEFIIYYQPVNSKEVYRPSTVGKENPVTIEKEFVGLLTATNPKDYYKFELEDKALVKINYMYGSTKNAKFILYSQEREELIAKTVAGNSVWYNVEKFLEPGTYYCSLETVTPNDGGLTNLLITQTVYPLRLTKKNKDVNTYVTVSTIDAPKEIRYVIGKLTNSELTSSKWKNGKIITEDFRFGVNKIGYYTVRVTDEYGNMFMQSIKVTSCDKKAPSRPVIKSSKAGNYVITGTAEKNSLVTVTVNRRSYTCMASSKGNFKCEISGKLIKGQTIEVTAQDISGNISIKAEATVE</sequence>
<dbReference type="RefSeq" id="WP_197661019.1">
    <property type="nucleotide sequence ID" value="NZ_JAEAGR010000006.1"/>
</dbReference>
<dbReference type="Proteomes" id="UP000623269">
    <property type="component" value="Unassembled WGS sequence"/>
</dbReference>
<name>A0A8J7H282_9FIRM</name>
<dbReference type="InterPro" id="IPR041498">
    <property type="entry name" value="Big_6"/>
</dbReference>
<comment type="caution">
    <text evidence="2">The sequence shown here is derived from an EMBL/GenBank/DDBJ whole genome shotgun (WGS) entry which is preliminary data.</text>
</comment>
<gene>
    <name evidence="2" type="ORF">I5677_07850</name>
</gene>
<evidence type="ECO:0000259" key="1">
    <source>
        <dbReference type="Pfam" id="PF17936"/>
    </source>
</evidence>
<dbReference type="EMBL" id="JAEAGR010000006">
    <property type="protein sequence ID" value="MBH1940798.1"/>
    <property type="molecule type" value="Genomic_DNA"/>
</dbReference>
<evidence type="ECO:0000313" key="3">
    <source>
        <dbReference type="Proteomes" id="UP000623269"/>
    </source>
</evidence>
<evidence type="ECO:0000313" key="2">
    <source>
        <dbReference type="EMBL" id="MBH1940798.1"/>
    </source>
</evidence>
<reference evidence="2" key="1">
    <citation type="submission" date="2020-12" db="EMBL/GenBank/DDBJ databases">
        <title>M. sibirica DSM 26468T genome.</title>
        <authorList>
            <person name="Thieme N."/>
            <person name="Rettenmaier R."/>
            <person name="Zverlov V."/>
            <person name="Liebl W."/>
        </authorList>
    </citation>
    <scope>NUCLEOTIDE SEQUENCE</scope>
    <source>
        <strain evidence="2">DSM 26468</strain>
    </source>
</reference>
<organism evidence="2 3">
    <name type="scientific">Mobilitalea sibirica</name>
    <dbReference type="NCBI Taxonomy" id="1462919"/>
    <lineage>
        <taxon>Bacteria</taxon>
        <taxon>Bacillati</taxon>
        <taxon>Bacillota</taxon>
        <taxon>Clostridia</taxon>
        <taxon>Lachnospirales</taxon>
        <taxon>Lachnospiraceae</taxon>
        <taxon>Mobilitalea</taxon>
    </lineage>
</organism>
<proteinExistence type="predicted"/>
<feature type="domain" description="Bacterial Ig" evidence="1">
    <location>
        <begin position="391"/>
        <end position="469"/>
    </location>
</feature>
<dbReference type="InterPro" id="IPR013783">
    <property type="entry name" value="Ig-like_fold"/>
</dbReference>
<dbReference type="AlphaFoldDB" id="A0A8J7H282"/>